<name>A0ABT3NEI0_9GAMM</name>
<dbReference type="Pfam" id="PF24175">
    <property type="entry name" value="SU10_adaptor"/>
    <property type="match status" value="1"/>
</dbReference>
<evidence type="ECO:0000313" key="2">
    <source>
        <dbReference type="Proteomes" id="UP001209682"/>
    </source>
</evidence>
<keyword evidence="2" id="KW-1185">Reference proteome</keyword>
<gene>
    <name evidence="1" type="ORF">OKC24_01930</name>
</gene>
<dbReference type="InterPro" id="IPR056209">
    <property type="entry name" value="SU10_adaptor"/>
</dbReference>
<organism evidence="1 2">
    <name type="scientific">Acinetobacter entericus</name>
    <dbReference type="NCBI Taxonomy" id="2989714"/>
    <lineage>
        <taxon>Bacteria</taxon>
        <taxon>Pseudomonadati</taxon>
        <taxon>Pseudomonadota</taxon>
        <taxon>Gammaproteobacteria</taxon>
        <taxon>Moraxellales</taxon>
        <taxon>Moraxellaceae</taxon>
        <taxon>Acinetobacter</taxon>
    </lineage>
</organism>
<reference evidence="1 2" key="1">
    <citation type="submission" date="2022-11" db="EMBL/GenBank/DDBJ databases">
        <title>Acinetobacter entericus sp. nov., isolated from the gut of the plastic-eating larvae of the Coleoptera insect Zophobas atratus.</title>
        <authorList>
            <person name="Dong X."/>
            <person name="Yang Y."/>
        </authorList>
    </citation>
    <scope>NUCLEOTIDE SEQUENCE [LARGE SCALE GENOMIC DNA]</scope>
    <source>
        <strain evidence="1 2">BIT-DXN8</strain>
    </source>
</reference>
<proteinExistence type="predicted"/>
<dbReference type="EMBL" id="JAPEQW010000002">
    <property type="protein sequence ID" value="MCW8037945.1"/>
    <property type="molecule type" value="Genomic_DNA"/>
</dbReference>
<accession>A0ABT3NEI0</accession>
<comment type="caution">
    <text evidence="1">The sequence shown here is derived from an EMBL/GenBank/DDBJ whole genome shotgun (WGS) entry which is preliminary data.</text>
</comment>
<evidence type="ECO:0000313" key="1">
    <source>
        <dbReference type="EMBL" id="MCW8037945.1"/>
    </source>
</evidence>
<protein>
    <submittedName>
        <fullName evidence="1">Uncharacterized protein</fullName>
    </submittedName>
</protein>
<dbReference type="Proteomes" id="UP001209682">
    <property type="component" value="Unassembled WGS sequence"/>
</dbReference>
<dbReference type="RefSeq" id="WP_265464665.1">
    <property type="nucleotide sequence ID" value="NZ_JAPEQW010000002.1"/>
</dbReference>
<sequence>MKLSELLRRFRVEANDKVQPYFNEDEDVIAWLNEAVEEACIRGRLIHEMQNPDVCRIAVSQGNSLYSLHESLYEISFLAFDYGDGRCARGVEIVSPEYLDRCFYDNWRTMQGQPQYAIQNDRSIQLVPAPDEDGSIVLNGYRLPLTAMQNDDEAPGDLFKGHHVHLVQWALHMAFSIPDTEFFDPNRAAIAEQKFTDYFGERPDADLRRMTREDMPQTVVPIMP</sequence>